<protein>
    <submittedName>
        <fullName evidence="2">Pole-organizing protein PopZ</fullName>
    </submittedName>
</protein>
<proteinExistence type="predicted"/>
<name>A0ABQ1XYM2_9PROT</name>
<feature type="compositionally biased region" description="Acidic residues" evidence="1">
    <location>
        <begin position="64"/>
        <end position="89"/>
    </location>
</feature>
<feature type="region of interest" description="Disordered" evidence="1">
    <location>
        <begin position="1"/>
        <end position="148"/>
    </location>
</feature>
<feature type="compositionally biased region" description="Low complexity" evidence="1">
    <location>
        <begin position="31"/>
        <end position="59"/>
    </location>
</feature>
<sequence length="212" mass="22900">MAQSNAEQEPTMEEILASIRRIINEDDEPQAEAAPAAPEPAAEAEPAAEPQPEPALEAAPEPEPAPEAEDASFDDDVLELTDRIEDEGEGTSPMAIADDLMIVDREDELAAEPQAEPEPEPEPEPVMAEAPKPAPAEDDDSLLAEPAASAAAGAFAALTENLRVSSENGQTLEGIVRELMRPMLKQWLDENLPSIVEAKVQEEIERVARRRR</sequence>
<feature type="compositionally biased region" description="Acidic residues" evidence="1">
    <location>
        <begin position="105"/>
        <end position="123"/>
    </location>
</feature>
<dbReference type="RefSeq" id="WP_188452930.1">
    <property type="nucleotide sequence ID" value="NZ_BMFS01000014.1"/>
</dbReference>
<dbReference type="Proteomes" id="UP000648722">
    <property type="component" value="Unassembled WGS sequence"/>
</dbReference>
<accession>A0ABQ1XYM2</accession>
<reference evidence="3" key="1">
    <citation type="journal article" date="2019" name="Int. J. Syst. Evol. Microbiol.">
        <title>The Global Catalogue of Microorganisms (GCM) 10K type strain sequencing project: providing services to taxonomists for standard genome sequencing and annotation.</title>
        <authorList>
            <consortium name="The Broad Institute Genomics Platform"/>
            <consortium name="The Broad Institute Genome Sequencing Center for Infectious Disease"/>
            <person name="Wu L."/>
            <person name="Ma J."/>
        </authorList>
    </citation>
    <scope>NUCLEOTIDE SEQUENCE [LARGE SCALE GENOMIC DNA]</scope>
    <source>
        <strain evidence="3">CGMCC 1.12766</strain>
    </source>
</reference>
<dbReference type="EMBL" id="BMFS01000014">
    <property type="protein sequence ID" value="GGH07246.1"/>
    <property type="molecule type" value="Genomic_DNA"/>
</dbReference>
<dbReference type="Pfam" id="PF10691">
    <property type="entry name" value="DUF2497"/>
    <property type="match status" value="1"/>
</dbReference>
<evidence type="ECO:0000313" key="3">
    <source>
        <dbReference type="Proteomes" id="UP000648722"/>
    </source>
</evidence>
<comment type="caution">
    <text evidence="2">The sequence shown here is derived from an EMBL/GenBank/DDBJ whole genome shotgun (WGS) entry which is preliminary data.</text>
</comment>
<gene>
    <name evidence="2" type="primary">popZ</name>
    <name evidence="2" type="ORF">GCM10007420_24930</name>
</gene>
<evidence type="ECO:0000256" key="1">
    <source>
        <dbReference type="SAM" id="MobiDB-lite"/>
    </source>
</evidence>
<keyword evidence="3" id="KW-1185">Reference proteome</keyword>
<evidence type="ECO:0000313" key="2">
    <source>
        <dbReference type="EMBL" id="GGH07246.1"/>
    </source>
</evidence>
<organism evidence="2 3">
    <name type="scientific">Glycocaulis albus</name>
    <dbReference type="NCBI Taxonomy" id="1382801"/>
    <lineage>
        <taxon>Bacteria</taxon>
        <taxon>Pseudomonadati</taxon>
        <taxon>Pseudomonadota</taxon>
        <taxon>Alphaproteobacteria</taxon>
        <taxon>Maricaulales</taxon>
        <taxon>Maricaulaceae</taxon>
        <taxon>Glycocaulis</taxon>
    </lineage>
</organism>
<dbReference type="InterPro" id="IPR019632">
    <property type="entry name" value="DUF2497"/>
</dbReference>